<evidence type="ECO:0000256" key="5">
    <source>
        <dbReference type="ARBA" id="ARBA00022729"/>
    </source>
</evidence>
<feature type="domain" description="C-type lectin" evidence="17">
    <location>
        <begin position="710"/>
        <end position="856"/>
    </location>
</feature>
<protein>
    <recommendedName>
        <fullName evidence="25">Neurotrypsin</fullName>
    </recommendedName>
</protein>
<feature type="compositionally biased region" description="Polar residues" evidence="15">
    <location>
        <begin position="143"/>
        <end position="155"/>
    </location>
</feature>
<feature type="disulfide bond" evidence="13">
    <location>
        <begin position="1203"/>
        <end position="1213"/>
    </location>
</feature>
<dbReference type="PROSITE" id="PS50070">
    <property type="entry name" value="KRINGLE_2"/>
    <property type="match status" value="1"/>
</dbReference>
<feature type="disulfide bond" evidence="12">
    <location>
        <begin position="991"/>
        <end position="1006"/>
    </location>
</feature>
<dbReference type="GO" id="GO:0008061">
    <property type="term" value="F:chitin binding"/>
    <property type="evidence" value="ECO:0007669"/>
    <property type="project" value="InterPro"/>
</dbReference>
<proteinExistence type="predicted"/>
<evidence type="ECO:0000256" key="13">
    <source>
        <dbReference type="PROSITE-ProRule" id="PRU00196"/>
    </source>
</evidence>
<keyword evidence="5 16" id="KW-0732">Signal</keyword>
<keyword evidence="8 14" id="KW-0720">Serine protease</keyword>
<evidence type="ECO:0000256" key="8">
    <source>
        <dbReference type="ARBA" id="ARBA00022825"/>
    </source>
</evidence>
<feature type="disulfide bond" evidence="13">
    <location>
        <begin position="666"/>
        <end position="676"/>
    </location>
</feature>
<dbReference type="CDD" id="cd00108">
    <property type="entry name" value="KR"/>
    <property type="match status" value="1"/>
</dbReference>
<dbReference type="InterPro" id="IPR016186">
    <property type="entry name" value="C-type_lectin-like/link_sf"/>
</dbReference>
<evidence type="ECO:0000256" key="12">
    <source>
        <dbReference type="PROSITE-ProRule" id="PRU00124"/>
    </source>
</evidence>
<dbReference type="CDD" id="cd01099">
    <property type="entry name" value="PAN_AP_HGF"/>
    <property type="match status" value="1"/>
</dbReference>
<feature type="signal peptide" evidence="16">
    <location>
        <begin position="1"/>
        <end position="22"/>
    </location>
</feature>
<dbReference type="InterPro" id="IPR009003">
    <property type="entry name" value="Peptidase_S1_PA"/>
</dbReference>
<dbReference type="PROSITE" id="PS00134">
    <property type="entry name" value="TRYPSIN_HIS"/>
    <property type="match status" value="1"/>
</dbReference>
<evidence type="ECO:0000256" key="1">
    <source>
        <dbReference type="ARBA" id="ARBA00004613"/>
    </source>
</evidence>
<dbReference type="InterPro" id="IPR018056">
    <property type="entry name" value="Kringle_CS"/>
</dbReference>
<feature type="disulfide bond" evidence="12">
    <location>
        <begin position="1108"/>
        <end position="1123"/>
    </location>
</feature>
<evidence type="ECO:0000256" key="9">
    <source>
        <dbReference type="ARBA" id="ARBA00023157"/>
    </source>
</evidence>
<feature type="disulfide bond" evidence="13">
    <location>
        <begin position="1361"/>
        <end position="1371"/>
    </location>
</feature>
<reference evidence="23" key="1">
    <citation type="submission" date="2022-01" db="EMBL/GenBank/DDBJ databases">
        <authorList>
            <person name="King R."/>
        </authorList>
    </citation>
    <scope>NUCLEOTIDE SEQUENCE</scope>
</reference>
<evidence type="ECO:0000256" key="3">
    <source>
        <dbReference type="ARBA" id="ARBA00022572"/>
    </source>
</evidence>
<dbReference type="InterPro" id="IPR033116">
    <property type="entry name" value="TRYPSIN_SER"/>
</dbReference>
<feature type="compositionally biased region" description="Low complexity" evidence="15">
    <location>
        <begin position="158"/>
        <end position="170"/>
    </location>
</feature>
<accession>A0A9P0HU27</accession>
<dbReference type="InterPro" id="IPR016187">
    <property type="entry name" value="CTDL_fold"/>
</dbReference>
<evidence type="ECO:0000256" key="7">
    <source>
        <dbReference type="ARBA" id="ARBA00022801"/>
    </source>
</evidence>
<evidence type="ECO:0000256" key="14">
    <source>
        <dbReference type="RuleBase" id="RU363034"/>
    </source>
</evidence>
<dbReference type="Gene3D" id="2.40.20.10">
    <property type="entry name" value="Plasminogen Kringle 4"/>
    <property type="match status" value="1"/>
</dbReference>
<dbReference type="Gene3D" id="3.10.100.10">
    <property type="entry name" value="Mannose-Binding Protein A, subunit A"/>
    <property type="match status" value="1"/>
</dbReference>
<dbReference type="InterPro" id="IPR043504">
    <property type="entry name" value="Peptidase_S1_PA_chymotrypsin"/>
</dbReference>
<dbReference type="InterPro" id="IPR000001">
    <property type="entry name" value="Kringle"/>
</dbReference>
<dbReference type="Pfam" id="PF00089">
    <property type="entry name" value="Trypsin"/>
    <property type="match status" value="1"/>
</dbReference>
<evidence type="ECO:0000256" key="6">
    <source>
        <dbReference type="ARBA" id="ARBA00022737"/>
    </source>
</evidence>
<dbReference type="InterPro" id="IPR001190">
    <property type="entry name" value="SRCR"/>
</dbReference>
<dbReference type="SMART" id="SM00192">
    <property type="entry name" value="LDLa"/>
    <property type="match status" value="3"/>
</dbReference>
<dbReference type="Gene3D" id="2.170.140.10">
    <property type="entry name" value="Chitin binding domain"/>
    <property type="match status" value="2"/>
</dbReference>
<dbReference type="GO" id="GO:0004252">
    <property type="term" value="F:serine-type endopeptidase activity"/>
    <property type="evidence" value="ECO:0007669"/>
    <property type="project" value="InterPro"/>
</dbReference>
<dbReference type="SMART" id="SM00494">
    <property type="entry name" value="ChtBD2"/>
    <property type="match status" value="2"/>
</dbReference>
<evidence type="ECO:0000313" key="24">
    <source>
        <dbReference type="Proteomes" id="UP001152798"/>
    </source>
</evidence>
<evidence type="ECO:0000313" key="23">
    <source>
        <dbReference type="EMBL" id="CAH1407810.1"/>
    </source>
</evidence>
<feature type="region of interest" description="Disordered" evidence="15">
    <location>
        <begin position="113"/>
        <end position="170"/>
    </location>
</feature>
<keyword evidence="2" id="KW-0964">Secreted</keyword>
<dbReference type="InterPro" id="IPR036055">
    <property type="entry name" value="LDL_receptor-like_sf"/>
</dbReference>
<evidence type="ECO:0000256" key="4">
    <source>
        <dbReference type="ARBA" id="ARBA00022670"/>
    </source>
</evidence>
<keyword evidence="3 11" id="KW-0420">Kringle</keyword>
<dbReference type="PROSITE" id="PS50068">
    <property type="entry name" value="LDLRA_2"/>
    <property type="match status" value="3"/>
</dbReference>
<keyword evidence="4 14" id="KW-0645">Protease</keyword>
<feature type="disulfide bond" evidence="13">
    <location>
        <begin position="1317"/>
        <end position="1381"/>
    </location>
</feature>
<gene>
    <name evidence="23" type="ORF">NEZAVI_LOCUS15444</name>
</gene>
<evidence type="ECO:0000259" key="18">
    <source>
        <dbReference type="PROSITE" id="PS50070"/>
    </source>
</evidence>
<dbReference type="PROSITE" id="PS50940">
    <property type="entry name" value="CHIT_BIND_II"/>
    <property type="match status" value="2"/>
</dbReference>
<dbReference type="SMART" id="SM00130">
    <property type="entry name" value="KR"/>
    <property type="match status" value="1"/>
</dbReference>
<dbReference type="GO" id="GO:0006508">
    <property type="term" value="P:proteolysis"/>
    <property type="evidence" value="ECO:0007669"/>
    <property type="project" value="UniProtKB-KW"/>
</dbReference>
<dbReference type="PROSITE" id="PS00021">
    <property type="entry name" value="KRINGLE_1"/>
    <property type="match status" value="1"/>
</dbReference>
<dbReference type="PANTHER" id="PTHR48071:SF18">
    <property type="entry name" value="DELETED IN MALIGNANT BRAIN TUMORS 1 PROTEIN-RELATED"/>
    <property type="match status" value="1"/>
</dbReference>
<evidence type="ECO:0000256" key="2">
    <source>
        <dbReference type="ARBA" id="ARBA00022525"/>
    </source>
</evidence>
<evidence type="ECO:0000259" key="21">
    <source>
        <dbReference type="PROSITE" id="PS50940"/>
    </source>
</evidence>
<dbReference type="FunFam" id="3.10.250.10:FF:000001">
    <property type="entry name" value="Lysyl oxidase 4 isoform X1"/>
    <property type="match status" value="1"/>
</dbReference>
<keyword evidence="6" id="KW-0677">Repeat</keyword>
<dbReference type="PROSITE" id="PS50948">
    <property type="entry name" value="PAN"/>
    <property type="match status" value="1"/>
</dbReference>
<dbReference type="PROSITE" id="PS50240">
    <property type="entry name" value="TRYPSIN_DOM"/>
    <property type="match status" value="1"/>
</dbReference>
<feature type="disulfide bond" evidence="12">
    <location>
        <begin position="1096"/>
        <end position="1114"/>
    </location>
</feature>
<dbReference type="InterPro" id="IPR038178">
    <property type="entry name" value="Kringle_sf"/>
</dbReference>
<dbReference type="PROSITE" id="PS00420">
    <property type="entry name" value="SRCR_1"/>
    <property type="match status" value="1"/>
</dbReference>
<dbReference type="SUPFAM" id="SSF56487">
    <property type="entry name" value="SRCR-like"/>
    <property type="match status" value="3"/>
</dbReference>
<keyword evidence="10" id="KW-0325">Glycoprotein</keyword>
<dbReference type="InterPro" id="IPR036508">
    <property type="entry name" value="Chitin-bd_dom_sf"/>
</dbReference>
<feature type="domain" description="SRCR" evidence="20">
    <location>
        <begin position="1132"/>
        <end position="1237"/>
    </location>
</feature>
<dbReference type="InterPro" id="IPR018114">
    <property type="entry name" value="TRYPSIN_HIS"/>
</dbReference>
<dbReference type="SMART" id="SM00202">
    <property type="entry name" value="SR"/>
    <property type="match status" value="3"/>
</dbReference>
<keyword evidence="7 14" id="KW-0378">Hydrolase</keyword>
<evidence type="ECO:0008006" key="25">
    <source>
        <dbReference type="Google" id="ProtNLM"/>
    </source>
</evidence>
<dbReference type="InterPro" id="IPR003609">
    <property type="entry name" value="Pan_app"/>
</dbReference>
<dbReference type="SUPFAM" id="SSF57440">
    <property type="entry name" value="Kringle-like"/>
    <property type="match status" value="1"/>
</dbReference>
<feature type="domain" description="SRCR" evidence="20">
    <location>
        <begin position="590"/>
        <end position="696"/>
    </location>
</feature>
<dbReference type="FunFam" id="3.10.250.10:FF:000026">
    <property type="entry name" value="Tequila, isoform D"/>
    <property type="match status" value="1"/>
</dbReference>
<dbReference type="InterPro" id="IPR013806">
    <property type="entry name" value="Kringle-like"/>
</dbReference>
<dbReference type="Gene3D" id="2.40.10.10">
    <property type="entry name" value="Trypsin-like serine proteases"/>
    <property type="match status" value="1"/>
</dbReference>
<evidence type="ECO:0000256" key="11">
    <source>
        <dbReference type="PROSITE-ProRule" id="PRU00121"/>
    </source>
</evidence>
<evidence type="ECO:0000259" key="22">
    <source>
        <dbReference type="PROSITE" id="PS50948"/>
    </source>
</evidence>
<dbReference type="InterPro" id="IPR036772">
    <property type="entry name" value="SRCR-like_dom_sf"/>
</dbReference>
<evidence type="ECO:0000259" key="20">
    <source>
        <dbReference type="PROSITE" id="PS50287"/>
    </source>
</evidence>
<dbReference type="SUPFAM" id="SSF56436">
    <property type="entry name" value="C-type lectin-like"/>
    <property type="match status" value="1"/>
</dbReference>
<dbReference type="Gene3D" id="3.50.4.10">
    <property type="entry name" value="Hepatocyte Growth Factor"/>
    <property type="match status" value="1"/>
</dbReference>
<feature type="chain" id="PRO_5040276421" description="Neurotrypsin" evidence="16">
    <location>
        <begin position="23"/>
        <end position="1702"/>
    </location>
</feature>
<evidence type="ECO:0000256" key="10">
    <source>
        <dbReference type="ARBA" id="ARBA00023180"/>
    </source>
</evidence>
<dbReference type="PRINTS" id="PR00261">
    <property type="entry name" value="LDLRECEPTOR"/>
</dbReference>
<dbReference type="Pfam" id="PF00057">
    <property type="entry name" value="Ldl_recept_a"/>
    <property type="match status" value="3"/>
</dbReference>
<name>A0A9P0HU27_NEZVI</name>
<dbReference type="SUPFAM" id="SSF57424">
    <property type="entry name" value="LDL receptor-like module"/>
    <property type="match status" value="3"/>
</dbReference>
<feature type="domain" description="Chitin-binding type-2" evidence="21">
    <location>
        <begin position="35"/>
        <end position="91"/>
    </location>
</feature>
<dbReference type="SUPFAM" id="SSF50494">
    <property type="entry name" value="Trypsin-like serine proteases"/>
    <property type="match status" value="1"/>
</dbReference>
<feature type="domain" description="Kringle" evidence="18">
    <location>
        <begin position="874"/>
        <end position="958"/>
    </location>
</feature>
<organism evidence="23 24">
    <name type="scientific">Nezara viridula</name>
    <name type="common">Southern green stink bug</name>
    <name type="synonym">Cimex viridulus</name>
    <dbReference type="NCBI Taxonomy" id="85310"/>
    <lineage>
        <taxon>Eukaryota</taxon>
        <taxon>Metazoa</taxon>
        <taxon>Ecdysozoa</taxon>
        <taxon>Arthropoda</taxon>
        <taxon>Hexapoda</taxon>
        <taxon>Insecta</taxon>
        <taxon>Pterygota</taxon>
        <taxon>Neoptera</taxon>
        <taxon>Paraneoptera</taxon>
        <taxon>Hemiptera</taxon>
        <taxon>Heteroptera</taxon>
        <taxon>Panheteroptera</taxon>
        <taxon>Pentatomomorpha</taxon>
        <taxon>Pentatomoidea</taxon>
        <taxon>Pentatomidae</taxon>
        <taxon>Pentatominae</taxon>
        <taxon>Nezara</taxon>
    </lineage>
</organism>
<dbReference type="Proteomes" id="UP001152798">
    <property type="component" value="Chromosome 7"/>
</dbReference>
<dbReference type="InterPro" id="IPR002557">
    <property type="entry name" value="Chitin-bd_dom"/>
</dbReference>
<dbReference type="GO" id="GO:0016020">
    <property type="term" value="C:membrane"/>
    <property type="evidence" value="ECO:0007669"/>
    <property type="project" value="InterPro"/>
</dbReference>
<dbReference type="InterPro" id="IPR023415">
    <property type="entry name" value="LDLR_class-A_CS"/>
</dbReference>
<dbReference type="SMART" id="SM00020">
    <property type="entry name" value="Tryp_SPc"/>
    <property type="match status" value="1"/>
</dbReference>
<feature type="disulfide bond" evidence="13">
    <location>
        <begin position="1330"/>
        <end position="1391"/>
    </location>
</feature>
<dbReference type="CDD" id="cd00037">
    <property type="entry name" value="CLECT"/>
    <property type="match status" value="1"/>
</dbReference>
<dbReference type="PROSITE" id="PS01209">
    <property type="entry name" value="LDLRA_1"/>
    <property type="match status" value="3"/>
</dbReference>
<dbReference type="InterPro" id="IPR001254">
    <property type="entry name" value="Trypsin_dom"/>
</dbReference>
<sequence>MFEKYISVCLVTLFYFIIDCYSLQTLNTESNGWYGWGCPPHATGQFPYLGDCKRFYNCYNGRGQLSICAPGTLFNPSTLECDFPSKVTCLKNDDKITDSKPGIVKDQYSPYNHHRRTQAYTKGGNVDTGGQWSGHQHYGWQYQPHNHPQTNPSESRQYHNQPQPYPNQQPIEKSAKTYTYQHAGVQPPSYRLEPPQQPIYYQNPHYSMPAVPAQPVVYARPCYQEPCSQQPSNNQYSSGVYSSGAHSAPPVPSPNLNSYQPAEPKQVFYTKTPISPIGKSYPNYYPTYAQPQPNYSQEPPQVKEGYNSFVFPDQQKHTEANLNTNYNQGYYGQQYPGSVEPKPIVPAIFSPPVKPVVEPESNYSYPSNTDWNQPKSVYNPEPYQTTTEAYDAPKDVCPEGFSGLTAHSDCTKFLSCSHGRSFVMDCSPGTRFNPELLICDHIHNVKCDNNNNKKEVFVEDENLQPSETNSEVHIYRSATLPPENIEPDDTAIIDAIDNITDLLINYNKTVVKLTSTVSKTTNKFTTTTEKPVETLSIVPKIRIESSPQQNFITDKKNENTPKQSFKPETPPAPKARLISKRNSTLDKQIIRLRGSPSQFEGFVEMQLSTGSWGVVCDKRNDWKIEEAHVVCRSLGYPRGAELSWQGLPADVKNITSSILATDVVVCTGSEDSLLDCTLSVGDGCDPTKDGVWVRCYSHGLSRCYPGEMSLGDRCYSIVTPSEETATENLVGFTQGEALSYCQKKGGHLVDITSQVENDFVSEWLIRQNIDGNIMTSGVGMSLMGGSIWIWEGSESTFTYHNWWPGWSGAKSIPPQTYTGRALCIVLRRYFPCKDSKGSEDRLCDAQYYYWDVEDCDAMPTSLPYVCERPANKIGCVMGTGTGYKGGANVTKAGNICLSWDHKDVLPELKYRISESDRKVSLSGHNYCRNVAGKETHPWCYVRETTTLVKKELCDIPICAEGVEKSARYFQCPPNYFACGLSGKCIPTSQVCDGQSDCSDSEDENNCQVISSQFSIFENSKLIVSDVEVFIRTPLNACAQRCLELINCRSFSFLVNQEECVLSESNIGLSGNRTKAPGWDYYEVKSKSIQCKNSFVCGNGKCISHETVCNGRDDCGDRSDEADCTWLKKKIQLKLTGGAKPNEGTIEVKAHDKWGLVCDDEFELKDGDVVCRHLGFPLGAAEIKKHSFFTTNHKMSFIIDNLHCLGNETSIADCLHNGWGVHDCQAEECLKAAGVVCKVAKSECSFNYWQCEKTAECIPLNFLCDNVKDCKDHSDEDPKRCESPIEVRLVGTGGVSRSSKANEGRVEVRRFGVWGTVCDDDFGAQEAKVVCAALGFNGTGQVYKEAAYGAGKGIIWLDQVHCLGNESNIHQCMSDGWGQTNCKHNEDVAISCLPPAYSEGVLMKPISKDQVIQENGIEMEAGDVLLEDIFIPDCGTIIDMLGAIKHQPVAKVVSGFETVKGTYPWQASIRLKGIAGKSTHWCGAVVISRFHILTAAHCLRDYAKAAYFIRAGDYDNEDDEGTEQDMEIDEMWIHSGFNKGVNLNNDIALVKIKGKGFEFNTWVLPACLPQNNPIIPENCTISGWGSSANPGTGFARTLHATWLKPISYEQCRALDAYGNSLSVGMMCAGSLSLDGGPDSCQGDSGGPLLCPVNSQFTLFGITSWGHGCGRSNSPGVYTNILHYINWINDRIKISMKKQNYRKN</sequence>
<evidence type="ECO:0000259" key="19">
    <source>
        <dbReference type="PROSITE" id="PS50240"/>
    </source>
</evidence>
<dbReference type="EMBL" id="OV725083">
    <property type="protein sequence ID" value="CAH1407810.1"/>
    <property type="molecule type" value="Genomic_DNA"/>
</dbReference>
<dbReference type="Gene3D" id="4.10.400.10">
    <property type="entry name" value="Low-density Lipoprotein Receptor"/>
    <property type="match status" value="3"/>
</dbReference>
<dbReference type="Pfam" id="PF01607">
    <property type="entry name" value="CBM_14"/>
    <property type="match status" value="2"/>
</dbReference>
<dbReference type="FunFam" id="2.40.10.10:FF:000053">
    <property type="entry name" value="Neurotrypsin"/>
    <property type="match status" value="1"/>
</dbReference>
<feature type="domain" description="SRCR" evidence="20">
    <location>
        <begin position="1286"/>
        <end position="1392"/>
    </location>
</feature>
<dbReference type="Gene3D" id="3.10.250.10">
    <property type="entry name" value="SRCR-like domain"/>
    <property type="match status" value="3"/>
</dbReference>
<dbReference type="SUPFAM" id="SSF57414">
    <property type="entry name" value="Hairpin loop containing domain-like"/>
    <property type="match status" value="1"/>
</dbReference>
<comment type="caution">
    <text evidence="13">Lacks conserved residue(s) required for the propagation of feature annotation.</text>
</comment>
<dbReference type="SUPFAM" id="SSF57625">
    <property type="entry name" value="Invertebrate chitin-binding proteins"/>
    <property type="match status" value="2"/>
</dbReference>
<feature type="region of interest" description="Disordered" evidence="15">
    <location>
        <begin position="547"/>
        <end position="575"/>
    </location>
</feature>
<feature type="domain" description="Peptidase S1" evidence="19">
    <location>
        <begin position="1451"/>
        <end position="1691"/>
    </location>
</feature>
<dbReference type="OrthoDB" id="6020543at2759"/>
<dbReference type="SMART" id="SM00034">
    <property type="entry name" value="CLECT"/>
    <property type="match status" value="1"/>
</dbReference>
<dbReference type="Pfam" id="PF00530">
    <property type="entry name" value="SRCR"/>
    <property type="match status" value="3"/>
</dbReference>
<dbReference type="InterPro" id="IPR002172">
    <property type="entry name" value="LDrepeatLR_classA_rpt"/>
</dbReference>
<dbReference type="CDD" id="cd00112">
    <property type="entry name" value="LDLa"/>
    <property type="match status" value="3"/>
</dbReference>
<dbReference type="PANTHER" id="PTHR48071">
    <property type="entry name" value="SRCR DOMAIN-CONTAINING PROTEIN"/>
    <property type="match status" value="1"/>
</dbReference>
<dbReference type="InterPro" id="IPR001304">
    <property type="entry name" value="C-type_lectin-like"/>
</dbReference>
<feature type="domain" description="Apple" evidence="22">
    <location>
        <begin position="1006"/>
        <end position="1085"/>
    </location>
</feature>
<dbReference type="Pfam" id="PF00024">
    <property type="entry name" value="PAN_1"/>
    <property type="match status" value="1"/>
</dbReference>
<comment type="subcellular location">
    <subcellularLocation>
        <location evidence="1">Secreted</location>
    </subcellularLocation>
</comment>
<dbReference type="PROSITE" id="PS00135">
    <property type="entry name" value="TRYPSIN_SER"/>
    <property type="match status" value="1"/>
</dbReference>
<keyword evidence="9 13" id="KW-1015">Disulfide bond</keyword>
<evidence type="ECO:0000256" key="16">
    <source>
        <dbReference type="SAM" id="SignalP"/>
    </source>
</evidence>
<keyword evidence="24" id="KW-1185">Reference proteome</keyword>
<dbReference type="PROSITE" id="PS50287">
    <property type="entry name" value="SRCR_2"/>
    <property type="match status" value="3"/>
</dbReference>
<feature type="region of interest" description="Disordered" evidence="15">
    <location>
        <begin position="227"/>
        <end position="260"/>
    </location>
</feature>
<dbReference type="PRINTS" id="PR00258">
    <property type="entry name" value="SPERACTRCPTR"/>
</dbReference>
<dbReference type="GO" id="GO:0005576">
    <property type="term" value="C:extracellular region"/>
    <property type="evidence" value="ECO:0007669"/>
    <property type="project" value="UniProtKB-SubCell"/>
</dbReference>
<dbReference type="Pfam" id="PF00051">
    <property type="entry name" value="Kringle"/>
    <property type="match status" value="1"/>
</dbReference>
<evidence type="ECO:0000259" key="17">
    <source>
        <dbReference type="PROSITE" id="PS50041"/>
    </source>
</evidence>
<feature type="compositionally biased region" description="Polar residues" evidence="15">
    <location>
        <begin position="227"/>
        <end position="245"/>
    </location>
</feature>
<dbReference type="PROSITE" id="PS50041">
    <property type="entry name" value="C_TYPE_LECTIN_2"/>
    <property type="match status" value="1"/>
</dbReference>
<evidence type="ECO:0000256" key="15">
    <source>
        <dbReference type="SAM" id="MobiDB-lite"/>
    </source>
</evidence>
<dbReference type="CDD" id="cd00190">
    <property type="entry name" value="Tryp_SPc"/>
    <property type="match status" value="1"/>
</dbReference>
<feature type="domain" description="Chitin-binding type-2" evidence="21">
    <location>
        <begin position="394"/>
        <end position="449"/>
    </location>
</feature>